<dbReference type="GO" id="GO:0000978">
    <property type="term" value="F:RNA polymerase II cis-regulatory region sequence-specific DNA binding"/>
    <property type="evidence" value="ECO:0007669"/>
    <property type="project" value="TreeGrafter"/>
</dbReference>
<dbReference type="EnsemblMetazoa" id="G5168.5">
    <property type="protein sequence ID" value="G5168.5:cds"/>
    <property type="gene ID" value="G5168"/>
</dbReference>
<dbReference type="GO" id="GO:0031519">
    <property type="term" value="C:PcG protein complex"/>
    <property type="evidence" value="ECO:0007669"/>
    <property type="project" value="TreeGrafter"/>
</dbReference>
<dbReference type="GO" id="GO:0008270">
    <property type="term" value="F:zinc ion binding"/>
    <property type="evidence" value="ECO:0007669"/>
    <property type="project" value="UniProtKB-KW"/>
</dbReference>
<organism evidence="10 11">
    <name type="scientific">Magallana gigas</name>
    <name type="common">Pacific oyster</name>
    <name type="synonym">Crassostrea gigas</name>
    <dbReference type="NCBI Taxonomy" id="29159"/>
    <lineage>
        <taxon>Eukaryota</taxon>
        <taxon>Metazoa</taxon>
        <taxon>Spiralia</taxon>
        <taxon>Lophotrochozoa</taxon>
        <taxon>Mollusca</taxon>
        <taxon>Bivalvia</taxon>
        <taxon>Autobranchia</taxon>
        <taxon>Pteriomorphia</taxon>
        <taxon>Ostreida</taxon>
        <taxon>Ostreoidea</taxon>
        <taxon>Ostreidae</taxon>
        <taxon>Magallana</taxon>
    </lineage>
</organism>
<feature type="domain" description="C2H2-type" evidence="9">
    <location>
        <begin position="577"/>
        <end position="606"/>
    </location>
</feature>
<dbReference type="OMA" id="RPCTEEC"/>
<keyword evidence="4" id="KW-0862">Zinc</keyword>
<evidence type="ECO:0000256" key="4">
    <source>
        <dbReference type="ARBA" id="ARBA00022833"/>
    </source>
</evidence>
<dbReference type="Gene3D" id="3.30.160.60">
    <property type="entry name" value="Classic Zinc Finger"/>
    <property type="match status" value="8"/>
</dbReference>
<dbReference type="SMART" id="SM00355">
    <property type="entry name" value="ZnF_C2H2"/>
    <property type="match status" value="10"/>
</dbReference>
<dbReference type="InterPro" id="IPR013087">
    <property type="entry name" value="Znf_C2H2_type"/>
</dbReference>
<feature type="region of interest" description="Disordered" evidence="8">
    <location>
        <begin position="836"/>
        <end position="855"/>
    </location>
</feature>
<dbReference type="SUPFAM" id="SSF57667">
    <property type="entry name" value="beta-beta-alpha zinc fingers"/>
    <property type="match status" value="5"/>
</dbReference>
<evidence type="ECO:0000256" key="7">
    <source>
        <dbReference type="PROSITE-ProRule" id="PRU00042"/>
    </source>
</evidence>
<feature type="domain" description="C2H2-type" evidence="9">
    <location>
        <begin position="547"/>
        <end position="576"/>
    </location>
</feature>
<dbReference type="OrthoDB" id="6277246at2759"/>
<keyword evidence="2" id="KW-0677">Repeat</keyword>
<dbReference type="PANTHER" id="PTHR14003:SF19">
    <property type="entry name" value="YY2 TRANSCRIPTION FACTOR"/>
    <property type="match status" value="1"/>
</dbReference>
<keyword evidence="1" id="KW-0479">Metal-binding</keyword>
<keyword evidence="5" id="KW-0805">Transcription regulation</keyword>
<dbReference type="Proteomes" id="UP000005408">
    <property type="component" value="Unassembled WGS sequence"/>
</dbReference>
<reference evidence="10" key="1">
    <citation type="submission" date="2022-08" db="UniProtKB">
        <authorList>
            <consortium name="EnsemblMetazoa"/>
        </authorList>
    </citation>
    <scope>IDENTIFICATION</scope>
    <source>
        <strain evidence="10">05x7-T-G4-1.051#20</strain>
    </source>
</reference>
<name>A0A8W8NC13_MAGGI</name>
<dbReference type="GO" id="GO:0005667">
    <property type="term" value="C:transcription regulator complex"/>
    <property type="evidence" value="ECO:0007669"/>
    <property type="project" value="TreeGrafter"/>
</dbReference>
<evidence type="ECO:0000256" key="8">
    <source>
        <dbReference type="SAM" id="MobiDB-lite"/>
    </source>
</evidence>
<keyword evidence="3 7" id="KW-0863">Zinc-finger</keyword>
<dbReference type="FunFam" id="3.30.160.60:FF:000125">
    <property type="entry name" value="Putative zinc finger protein 143"/>
    <property type="match status" value="1"/>
</dbReference>
<feature type="domain" description="C2H2-type" evidence="9">
    <location>
        <begin position="427"/>
        <end position="456"/>
    </location>
</feature>
<feature type="region of interest" description="Disordered" evidence="8">
    <location>
        <begin position="887"/>
        <end position="907"/>
    </location>
</feature>
<dbReference type="PROSITE" id="PS00028">
    <property type="entry name" value="ZINC_FINGER_C2H2_1"/>
    <property type="match status" value="10"/>
</dbReference>
<dbReference type="InterPro" id="IPR036236">
    <property type="entry name" value="Znf_C2H2_sf"/>
</dbReference>
<evidence type="ECO:0000256" key="5">
    <source>
        <dbReference type="ARBA" id="ARBA00023015"/>
    </source>
</evidence>
<feature type="domain" description="C2H2-type" evidence="9">
    <location>
        <begin position="487"/>
        <end position="511"/>
    </location>
</feature>
<feature type="compositionally biased region" description="Low complexity" evidence="8">
    <location>
        <begin position="842"/>
        <end position="852"/>
    </location>
</feature>
<keyword evidence="6" id="KW-0804">Transcription</keyword>
<protein>
    <recommendedName>
        <fullName evidence="9">C2H2-type domain-containing protein</fullName>
    </recommendedName>
</protein>
<dbReference type="PANTHER" id="PTHR14003">
    <property type="entry name" value="TRANSCRIPTIONAL REPRESSOR PROTEIN YY"/>
    <property type="match status" value="1"/>
</dbReference>
<dbReference type="EnsemblMetazoa" id="G5168.1">
    <property type="protein sequence ID" value="G5168.1:cds"/>
    <property type="gene ID" value="G5168"/>
</dbReference>
<evidence type="ECO:0000259" key="9">
    <source>
        <dbReference type="PROSITE" id="PS50157"/>
    </source>
</evidence>
<feature type="domain" description="C2H2-type" evidence="9">
    <location>
        <begin position="637"/>
        <end position="666"/>
    </location>
</feature>
<evidence type="ECO:0000256" key="6">
    <source>
        <dbReference type="ARBA" id="ARBA00023163"/>
    </source>
</evidence>
<evidence type="ECO:0000256" key="1">
    <source>
        <dbReference type="ARBA" id="ARBA00022723"/>
    </source>
</evidence>
<feature type="domain" description="C2H2-type" evidence="9">
    <location>
        <begin position="516"/>
        <end position="545"/>
    </location>
</feature>
<evidence type="ECO:0000256" key="3">
    <source>
        <dbReference type="ARBA" id="ARBA00022771"/>
    </source>
</evidence>
<dbReference type="GO" id="GO:0000785">
    <property type="term" value="C:chromatin"/>
    <property type="evidence" value="ECO:0007669"/>
    <property type="project" value="TreeGrafter"/>
</dbReference>
<dbReference type="GO" id="GO:0000981">
    <property type="term" value="F:DNA-binding transcription factor activity, RNA polymerase II-specific"/>
    <property type="evidence" value="ECO:0007669"/>
    <property type="project" value="TreeGrafter"/>
</dbReference>
<dbReference type="EnsemblMetazoa" id="G5168.4">
    <property type="protein sequence ID" value="G5168.4:cds"/>
    <property type="gene ID" value="G5168"/>
</dbReference>
<proteinExistence type="predicted"/>
<evidence type="ECO:0000313" key="11">
    <source>
        <dbReference type="Proteomes" id="UP000005408"/>
    </source>
</evidence>
<dbReference type="FunFam" id="3.30.160.60:FF:000032">
    <property type="entry name" value="Krueppel-like factor 4"/>
    <property type="match status" value="1"/>
</dbReference>
<sequence>MSNEGGLVKVKHGGPQCGTHVSGLDVNIDLPDAFSIKSDILSEDQLVEHQKGIQNGDNLQFLSSPSDVDLDSYERAVVENNTEWLKSRCRNIEAIDFEIPTTGNDGIELFSSSLPDTTDLTLCAEGSVPSFETSGLLLGGTNGSLLSTASSGGISGSCSTISSIFSQSQTSECSANISERDVSLFEDKNNMLMTPQELESMPDRGLEFEASVGPKCLNVDISLKSSSDIISSVSLIKHKTAQVTKLAQNTSTSNDTITVTNSKLNLVQVHQPLNIQSVAHPNHKAGTLQIVQNQLIALQSPKIEGGADKHGPEIKLVPMRNTTPIIVNTGQGHQLLHINSNQLHGNDTLTKLLPVNQASKSVENSKAQPIQTGFLILPANPGGSTILTANSGEAGGQTIINVDNSATKPPMFLKNPSMSPHKWVYMYLCTHPGCDKIFRKLSKMRIHLMSHTGERPFKCSKPGCDWAFTTCYKLKRHEESHQGRKDYQCDYPDCGKRFATSYNLKSHKKSHEKPCEPCLEPGCTMKFPNRRQLNLHMKTHNGSEKKYKCPVDGCDKTFFSPHCMGSHPRTHQQDRDFRCNYEGCNKVYSTACRLKQHVRSHTGEKPFVCYYENCGWAFTTASKLRRHQFKHTGLRKWKCPVENCGRAFMRSEHLKGHMITHSGKKPFACPVEGCSAKFVAKTSLKVHMNRHENQKVEKIAYHCPIEGCMKKYFLKSKLREHMVQKHLSSISSNGQVTQLDLEPLLGGELQDIGMLPSHTETKTVVQAVQINNPCVTQSEEHSSQATEPKTTTAMLTIPVSEQMTIDPLEFITNPEDSSGEMPQISQAVLNQLMSGLDKPEETSNPSTSNTTSLASPLVLENNSGSARTDYLSNHNLSYRARHRRQLLKEKTSSASTSPQVPDRENSDEGLLNQASSAFMISSSEAASFSGSMDSGTFSSADSLSSRGITFRDPETGVMYIQTQLLQDDPPSTVTDLYQDEKVLGSEISDLTDNSSNSLDHSIQDAEFTGSTINFQDLQ</sequence>
<dbReference type="AlphaFoldDB" id="A0A8W8NC13"/>
<dbReference type="Pfam" id="PF00096">
    <property type="entry name" value="zf-C2H2"/>
    <property type="match status" value="3"/>
</dbReference>
<evidence type="ECO:0000313" key="10">
    <source>
        <dbReference type="EnsemblMetazoa" id="G5168.5:cds"/>
    </source>
</evidence>
<evidence type="ECO:0000256" key="2">
    <source>
        <dbReference type="ARBA" id="ARBA00022737"/>
    </source>
</evidence>
<feature type="domain" description="C2H2-type" evidence="9">
    <location>
        <begin position="667"/>
        <end position="696"/>
    </location>
</feature>
<dbReference type="PROSITE" id="PS50157">
    <property type="entry name" value="ZINC_FINGER_C2H2_2"/>
    <property type="match status" value="9"/>
</dbReference>
<feature type="domain" description="C2H2-type" evidence="9">
    <location>
        <begin position="607"/>
        <end position="636"/>
    </location>
</feature>
<accession>A0A8W8NC13</accession>
<feature type="domain" description="C2H2-type" evidence="9">
    <location>
        <begin position="457"/>
        <end position="486"/>
    </location>
</feature>
<keyword evidence="11" id="KW-1185">Reference proteome</keyword>